<protein>
    <submittedName>
        <fullName evidence="1">Uncharacterized protein</fullName>
    </submittedName>
</protein>
<dbReference type="Proteomes" id="UP000001312">
    <property type="component" value="Unassembled WGS sequence"/>
</dbReference>
<dbReference type="GeneID" id="5481599"/>
<reference evidence="2" key="1">
    <citation type="journal article" date="2011" name="PLoS Genet.">
        <title>Genomic analysis of the necrotrophic fungal pathogens Sclerotinia sclerotiorum and Botrytis cinerea.</title>
        <authorList>
            <person name="Amselem J."/>
            <person name="Cuomo C.A."/>
            <person name="van Kan J.A."/>
            <person name="Viaud M."/>
            <person name="Benito E.P."/>
            <person name="Couloux A."/>
            <person name="Coutinho P.M."/>
            <person name="de Vries R.P."/>
            <person name="Dyer P.S."/>
            <person name="Fillinger S."/>
            <person name="Fournier E."/>
            <person name="Gout L."/>
            <person name="Hahn M."/>
            <person name="Kohn L."/>
            <person name="Lapalu N."/>
            <person name="Plummer K.M."/>
            <person name="Pradier J.M."/>
            <person name="Quevillon E."/>
            <person name="Sharon A."/>
            <person name="Simon A."/>
            <person name="ten Have A."/>
            <person name="Tudzynski B."/>
            <person name="Tudzynski P."/>
            <person name="Wincker P."/>
            <person name="Andrew M."/>
            <person name="Anthouard V."/>
            <person name="Beever R.E."/>
            <person name="Beffa R."/>
            <person name="Benoit I."/>
            <person name="Bouzid O."/>
            <person name="Brault B."/>
            <person name="Chen Z."/>
            <person name="Choquer M."/>
            <person name="Collemare J."/>
            <person name="Cotton P."/>
            <person name="Danchin E.G."/>
            <person name="Da Silva C."/>
            <person name="Gautier A."/>
            <person name="Giraud C."/>
            <person name="Giraud T."/>
            <person name="Gonzalez C."/>
            <person name="Grossetete S."/>
            <person name="Guldener U."/>
            <person name="Henrissat B."/>
            <person name="Howlett B.J."/>
            <person name="Kodira C."/>
            <person name="Kretschmer M."/>
            <person name="Lappartient A."/>
            <person name="Leroch M."/>
            <person name="Levis C."/>
            <person name="Mauceli E."/>
            <person name="Neuveglise C."/>
            <person name="Oeser B."/>
            <person name="Pearson M."/>
            <person name="Poulain J."/>
            <person name="Poussereau N."/>
            <person name="Quesneville H."/>
            <person name="Rascle C."/>
            <person name="Schumacher J."/>
            <person name="Segurens B."/>
            <person name="Sexton A."/>
            <person name="Silva E."/>
            <person name="Sirven C."/>
            <person name="Soanes D.M."/>
            <person name="Talbot N.J."/>
            <person name="Templeton M."/>
            <person name="Yandava C."/>
            <person name="Yarden O."/>
            <person name="Zeng Q."/>
            <person name="Rollins J.A."/>
            <person name="Lebrun M.H."/>
            <person name="Dickman M."/>
        </authorList>
    </citation>
    <scope>NUCLEOTIDE SEQUENCE [LARGE SCALE GENOMIC DNA]</scope>
    <source>
        <strain evidence="2">ATCC 18683 / 1980 / Ss-1</strain>
    </source>
</reference>
<keyword evidence="2" id="KW-1185">Reference proteome</keyword>
<dbReference type="EMBL" id="CH476645">
    <property type="protein sequence ID" value="EDN98679.1"/>
    <property type="molecule type" value="Genomic_DNA"/>
</dbReference>
<dbReference type="KEGG" id="ssl:SS1G_13538"/>
<sequence>MREKIRLLELKMIDILVNDAFFEVVETFIRTLPTLVDAGGVSVWLLTNSSFAMTPTSGVWPAKSELDEIMRPTIMKLEEDYVTHRAISETQSPR</sequence>
<dbReference type="InParanoid" id="A7F7F8"/>
<dbReference type="AlphaFoldDB" id="A7F7F8"/>
<proteinExistence type="predicted"/>
<evidence type="ECO:0000313" key="2">
    <source>
        <dbReference type="Proteomes" id="UP000001312"/>
    </source>
</evidence>
<gene>
    <name evidence="1" type="ORF">SS1G_13538</name>
</gene>
<organism evidence="1 2">
    <name type="scientific">Sclerotinia sclerotiorum (strain ATCC 18683 / 1980 / Ss-1)</name>
    <name type="common">White mold</name>
    <name type="synonym">Whetzelinia sclerotiorum</name>
    <dbReference type="NCBI Taxonomy" id="665079"/>
    <lineage>
        <taxon>Eukaryota</taxon>
        <taxon>Fungi</taxon>
        <taxon>Dikarya</taxon>
        <taxon>Ascomycota</taxon>
        <taxon>Pezizomycotina</taxon>
        <taxon>Leotiomycetes</taxon>
        <taxon>Helotiales</taxon>
        <taxon>Sclerotiniaceae</taxon>
        <taxon>Sclerotinia</taxon>
    </lineage>
</organism>
<name>A7F7F8_SCLS1</name>
<dbReference type="HOGENOM" id="CLU_2387523_0_0_1"/>
<dbReference type="RefSeq" id="XP_001585654.1">
    <property type="nucleotide sequence ID" value="XM_001585604.1"/>
</dbReference>
<evidence type="ECO:0000313" key="1">
    <source>
        <dbReference type="EMBL" id="EDN98679.1"/>
    </source>
</evidence>
<accession>A7F7F8</accession>